<dbReference type="AlphaFoldDB" id="A0A9N9ALH4"/>
<name>A0A9N9ALH4_9GLOM</name>
<protein>
    <submittedName>
        <fullName evidence="2">27695_t:CDS:1</fullName>
    </submittedName>
</protein>
<comment type="caution">
    <text evidence="2">The sequence shown here is derived from an EMBL/GenBank/DDBJ whole genome shotgun (WGS) entry which is preliminary data.</text>
</comment>
<dbReference type="Proteomes" id="UP000789405">
    <property type="component" value="Unassembled WGS sequence"/>
</dbReference>
<organism evidence="2 3">
    <name type="scientific">Dentiscutata erythropus</name>
    <dbReference type="NCBI Taxonomy" id="1348616"/>
    <lineage>
        <taxon>Eukaryota</taxon>
        <taxon>Fungi</taxon>
        <taxon>Fungi incertae sedis</taxon>
        <taxon>Mucoromycota</taxon>
        <taxon>Glomeromycotina</taxon>
        <taxon>Glomeromycetes</taxon>
        <taxon>Diversisporales</taxon>
        <taxon>Gigasporaceae</taxon>
        <taxon>Dentiscutata</taxon>
    </lineage>
</organism>
<proteinExistence type="predicted"/>
<feature type="compositionally biased region" description="Polar residues" evidence="1">
    <location>
        <begin position="1"/>
        <end position="11"/>
    </location>
</feature>
<reference evidence="2" key="1">
    <citation type="submission" date="2021-06" db="EMBL/GenBank/DDBJ databases">
        <authorList>
            <person name="Kallberg Y."/>
            <person name="Tangrot J."/>
            <person name="Rosling A."/>
        </authorList>
    </citation>
    <scope>NUCLEOTIDE SEQUENCE</scope>
    <source>
        <strain evidence="2">MA453B</strain>
    </source>
</reference>
<keyword evidence="3" id="KW-1185">Reference proteome</keyword>
<evidence type="ECO:0000313" key="2">
    <source>
        <dbReference type="EMBL" id="CAG8537258.1"/>
    </source>
</evidence>
<dbReference type="EMBL" id="CAJVPY010001803">
    <property type="protein sequence ID" value="CAG8537258.1"/>
    <property type="molecule type" value="Genomic_DNA"/>
</dbReference>
<gene>
    <name evidence="2" type="ORF">DERYTH_LOCUS4632</name>
</gene>
<evidence type="ECO:0000313" key="3">
    <source>
        <dbReference type="Proteomes" id="UP000789405"/>
    </source>
</evidence>
<feature type="region of interest" description="Disordered" evidence="1">
    <location>
        <begin position="1"/>
        <end position="31"/>
    </location>
</feature>
<accession>A0A9N9ALH4</accession>
<sequence length="73" mass="8515">MASFQQINATDNHLIEEEQPHDPSPQNTITGRTAHVIIRIGAEEGMRRKINDKVKYSMFMAYAWHKELEIGRY</sequence>
<evidence type="ECO:0000256" key="1">
    <source>
        <dbReference type="SAM" id="MobiDB-lite"/>
    </source>
</evidence>